<proteinExistence type="predicted"/>
<accession>A0A6G0TVY3</accession>
<gene>
    <name evidence="1" type="ORF">AGLY_005167</name>
</gene>
<dbReference type="Proteomes" id="UP000475862">
    <property type="component" value="Unassembled WGS sequence"/>
</dbReference>
<keyword evidence="2" id="KW-1185">Reference proteome</keyword>
<reference evidence="1 2" key="1">
    <citation type="submission" date="2019-08" db="EMBL/GenBank/DDBJ databases">
        <title>The genome of the soybean aphid Biotype 1, its phylome, world population structure and adaptation to the North American continent.</title>
        <authorList>
            <person name="Giordano R."/>
            <person name="Donthu R.K."/>
            <person name="Hernandez A.G."/>
            <person name="Wright C.L."/>
            <person name="Zimin A.V."/>
        </authorList>
    </citation>
    <scope>NUCLEOTIDE SEQUENCE [LARGE SCALE GENOMIC DNA]</scope>
    <source>
        <tissue evidence="1">Whole aphids</tissue>
    </source>
</reference>
<evidence type="ECO:0000313" key="1">
    <source>
        <dbReference type="EMBL" id="KAE9539915.1"/>
    </source>
</evidence>
<protein>
    <submittedName>
        <fullName evidence="1">Uncharacterized protein</fullName>
    </submittedName>
</protein>
<sequence length="293" mass="32689">MFDIIKNKVTLKIYGQLDSNFSNLKDIKWIEINKIITTVLIPCLNNNYVLEWVKNTLIICLLIDSYQNNFVKNVKCEEPNIYYYGHSVIKLNFSTQSKFGAPGRLFIRFIIIPLFGRETELQSANCFFDKTAFTQQLLQHFVRVVVGLVVVVVIAPTRSSGRTRVASHRPCRVGFHPRIVGSAVTPRLEPRQPCSTSNDNSFGFSAVDAADVITSLLCIVSHILTGNVVVSSFKNANQWNEASIKIVFRDDRSPTGGSDDNHGDGTELTAERNKGVCVCVCGVCGRRKGELPK</sequence>
<comment type="caution">
    <text evidence="1">The sequence shown here is derived from an EMBL/GenBank/DDBJ whole genome shotgun (WGS) entry which is preliminary data.</text>
</comment>
<evidence type="ECO:0000313" key="2">
    <source>
        <dbReference type="Proteomes" id="UP000475862"/>
    </source>
</evidence>
<dbReference type="AlphaFoldDB" id="A0A6G0TVY3"/>
<name>A0A6G0TVY3_APHGL</name>
<dbReference type="EMBL" id="VYZN01000014">
    <property type="protein sequence ID" value="KAE9539915.1"/>
    <property type="molecule type" value="Genomic_DNA"/>
</dbReference>
<organism evidence="1 2">
    <name type="scientific">Aphis glycines</name>
    <name type="common">Soybean aphid</name>
    <dbReference type="NCBI Taxonomy" id="307491"/>
    <lineage>
        <taxon>Eukaryota</taxon>
        <taxon>Metazoa</taxon>
        <taxon>Ecdysozoa</taxon>
        <taxon>Arthropoda</taxon>
        <taxon>Hexapoda</taxon>
        <taxon>Insecta</taxon>
        <taxon>Pterygota</taxon>
        <taxon>Neoptera</taxon>
        <taxon>Paraneoptera</taxon>
        <taxon>Hemiptera</taxon>
        <taxon>Sternorrhyncha</taxon>
        <taxon>Aphidomorpha</taxon>
        <taxon>Aphidoidea</taxon>
        <taxon>Aphididae</taxon>
        <taxon>Aphidini</taxon>
        <taxon>Aphis</taxon>
        <taxon>Aphis</taxon>
    </lineage>
</organism>